<evidence type="ECO:0000313" key="17">
    <source>
        <dbReference type="Proteomes" id="UP001420932"/>
    </source>
</evidence>
<dbReference type="EC" id="2.7.11.1" evidence="3"/>
<keyword evidence="17" id="KW-1185">Reference proteome</keyword>
<dbReference type="InterPro" id="IPR000719">
    <property type="entry name" value="Prot_kinase_dom"/>
</dbReference>
<comment type="subcellular location">
    <subcellularLocation>
        <location evidence="1">Membrane</location>
        <topology evidence="1">Multi-pass membrane protein</topology>
    </subcellularLocation>
</comment>
<feature type="compositionally biased region" description="Pro residues" evidence="14">
    <location>
        <begin position="428"/>
        <end position="441"/>
    </location>
</feature>
<dbReference type="GO" id="GO:0016020">
    <property type="term" value="C:membrane"/>
    <property type="evidence" value="ECO:0007669"/>
    <property type="project" value="UniProtKB-SubCell"/>
</dbReference>
<dbReference type="SMART" id="SM00220">
    <property type="entry name" value="S_TKc"/>
    <property type="match status" value="1"/>
</dbReference>
<name>A0AAP0QAK2_9MAGN</name>
<keyword evidence="8" id="KW-0418">Kinase</keyword>
<keyword evidence="9" id="KW-0067">ATP-binding</keyword>
<comment type="similarity">
    <text evidence="2">Belongs to the TMEM45 family.</text>
</comment>
<dbReference type="PANTHER" id="PTHR22967">
    <property type="entry name" value="SERINE/THREONINE PROTEIN KINASE"/>
    <property type="match status" value="1"/>
</dbReference>
<dbReference type="AlphaFoldDB" id="A0AAP0QAK2"/>
<keyword evidence="11" id="KW-0472">Membrane</keyword>
<dbReference type="EMBL" id="JBBNAF010000001">
    <property type="protein sequence ID" value="KAK9168986.1"/>
    <property type="molecule type" value="Genomic_DNA"/>
</dbReference>
<evidence type="ECO:0000256" key="7">
    <source>
        <dbReference type="ARBA" id="ARBA00022741"/>
    </source>
</evidence>
<dbReference type="SUPFAM" id="SSF56112">
    <property type="entry name" value="Protein kinase-like (PK-like)"/>
    <property type="match status" value="1"/>
</dbReference>
<keyword evidence="7" id="KW-0547">Nucleotide-binding</keyword>
<evidence type="ECO:0000256" key="10">
    <source>
        <dbReference type="ARBA" id="ARBA00022989"/>
    </source>
</evidence>
<evidence type="ECO:0000313" key="16">
    <source>
        <dbReference type="EMBL" id="KAK9168986.1"/>
    </source>
</evidence>
<gene>
    <name evidence="16" type="ORF">Syun_001126</name>
</gene>
<dbReference type="PANTHER" id="PTHR22967:SF57">
    <property type="entry name" value="AUXILIN, ISOFORM A-RELATED"/>
    <property type="match status" value="1"/>
</dbReference>
<evidence type="ECO:0000256" key="6">
    <source>
        <dbReference type="ARBA" id="ARBA00022692"/>
    </source>
</evidence>
<comment type="catalytic activity">
    <reaction evidence="12">
        <text>L-threonyl-[protein] + ATP = O-phospho-L-threonyl-[protein] + ADP + H(+)</text>
        <dbReference type="Rhea" id="RHEA:46608"/>
        <dbReference type="Rhea" id="RHEA-COMP:11060"/>
        <dbReference type="Rhea" id="RHEA-COMP:11605"/>
        <dbReference type="ChEBI" id="CHEBI:15378"/>
        <dbReference type="ChEBI" id="CHEBI:30013"/>
        <dbReference type="ChEBI" id="CHEBI:30616"/>
        <dbReference type="ChEBI" id="CHEBI:61977"/>
        <dbReference type="ChEBI" id="CHEBI:456216"/>
        <dbReference type="EC" id="2.7.11.1"/>
    </reaction>
</comment>
<comment type="catalytic activity">
    <reaction evidence="13">
        <text>L-seryl-[protein] + ATP = O-phospho-L-seryl-[protein] + ADP + H(+)</text>
        <dbReference type="Rhea" id="RHEA:17989"/>
        <dbReference type="Rhea" id="RHEA-COMP:9863"/>
        <dbReference type="Rhea" id="RHEA-COMP:11604"/>
        <dbReference type="ChEBI" id="CHEBI:15378"/>
        <dbReference type="ChEBI" id="CHEBI:29999"/>
        <dbReference type="ChEBI" id="CHEBI:30616"/>
        <dbReference type="ChEBI" id="CHEBI:83421"/>
        <dbReference type="ChEBI" id="CHEBI:456216"/>
        <dbReference type="EC" id="2.7.11.1"/>
    </reaction>
</comment>
<evidence type="ECO:0000256" key="12">
    <source>
        <dbReference type="ARBA" id="ARBA00047899"/>
    </source>
</evidence>
<evidence type="ECO:0000256" key="14">
    <source>
        <dbReference type="SAM" id="MobiDB-lite"/>
    </source>
</evidence>
<evidence type="ECO:0000259" key="15">
    <source>
        <dbReference type="PROSITE" id="PS50011"/>
    </source>
</evidence>
<organism evidence="16 17">
    <name type="scientific">Stephania yunnanensis</name>
    <dbReference type="NCBI Taxonomy" id="152371"/>
    <lineage>
        <taxon>Eukaryota</taxon>
        <taxon>Viridiplantae</taxon>
        <taxon>Streptophyta</taxon>
        <taxon>Embryophyta</taxon>
        <taxon>Tracheophyta</taxon>
        <taxon>Spermatophyta</taxon>
        <taxon>Magnoliopsida</taxon>
        <taxon>Ranunculales</taxon>
        <taxon>Menispermaceae</taxon>
        <taxon>Menispermoideae</taxon>
        <taxon>Cissampelideae</taxon>
        <taxon>Stephania</taxon>
    </lineage>
</organism>
<keyword evidence="4" id="KW-0723">Serine/threonine-protein kinase</keyword>
<keyword evidence="6" id="KW-0812">Transmembrane</keyword>
<dbReference type="GO" id="GO:0005524">
    <property type="term" value="F:ATP binding"/>
    <property type="evidence" value="ECO:0007669"/>
    <property type="project" value="UniProtKB-KW"/>
</dbReference>
<dbReference type="Gene3D" id="1.10.510.10">
    <property type="entry name" value="Transferase(Phosphotransferase) domain 1"/>
    <property type="match status" value="1"/>
</dbReference>
<evidence type="ECO:0000256" key="9">
    <source>
        <dbReference type="ARBA" id="ARBA00022840"/>
    </source>
</evidence>
<evidence type="ECO:0000256" key="2">
    <source>
        <dbReference type="ARBA" id="ARBA00006948"/>
    </source>
</evidence>
<keyword evidence="10" id="KW-1133">Transmembrane helix</keyword>
<feature type="domain" description="Protein kinase" evidence="15">
    <location>
        <begin position="155"/>
        <end position="554"/>
    </location>
</feature>
<dbReference type="GO" id="GO:0004674">
    <property type="term" value="F:protein serine/threonine kinase activity"/>
    <property type="evidence" value="ECO:0007669"/>
    <property type="project" value="UniProtKB-KW"/>
</dbReference>
<sequence length="554" mass="62699">MAEAVARDRVRDPVECTDRDIDLVMHRDKDGAGFHVPVWACGQPGTDSCYCHIKSDYYPSYLIKADCSYFYQLDLLQFQTMGLGKSNSPCSHGGGKYHKELPPTRCANQGKPGVIGYSKCRMNSKLWSPFMCGFLIEDGLERFRNRTIKEGNHKLKYVHVVYGLNGGAMYTAMKLVAYPKTSYLDTNNDLCLVKRVLAYPRLKLKELIRPTRLLGDKDNLGWSDVLKTRGLKNLVSEPRFSSIKDKLWESLELVMREISIMKSLKGHPNVVSLLAHTILDLGRTMEAFLVIEFCEKSLVNVLERKGAGYFEVKQVLTIFRDVCNAVFAMHCKSPPVAHSFFLLVFVLIVVFRDLKAENLLLGADGSWKLCDFSSISTNHKCFERPEEMGIEEDNIRKSLSLLMNPLHLHLRHLPLLHHQRSDLSSRFPPIPRPNRPGPPTPNLHRRIPLLPPLPPPPPPNPTPRSLPRLILSSAFAQEFLHFYLHRKDPSGLENRYFDLMLLPVSLCTISAFLRPDWAGGLARGVGLVMQGAWCRGQIVPDQMTRGQTALRCIG</sequence>
<evidence type="ECO:0000256" key="13">
    <source>
        <dbReference type="ARBA" id="ARBA00048679"/>
    </source>
</evidence>
<keyword evidence="5" id="KW-0808">Transferase</keyword>
<protein>
    <recommendedName>
        <fullName evidence="3">non-specific serine/threonine protein kinase</fullName>
        <ecNumber evidence="3">2.7.11.1</ecNumber>
    </recommendedName>
</protein>
<dbReference type="GO" id="GO:0005737">
    <property type="term" value="C:cytoplasm"/>
    <property type="evidence" value="ECO:0007669"/>
    <property type="project" value="TreeGrafter"/>
</dbReference>
<reference evidence="16 17" key="1">
    <citation type="submission" date="2024-01" db="EMBL/GenBank/DDBJ databases">
        <title>Genome assemblies of Stephania.</title>
        <authorList>
            <person name="Yang L."/>
        </authorList>
    </citation>
    <scope>NUCLEOTIDE SEQUENCE [LARGE SCALE GENOMIC DNA]</scope>
    <source>
        <strain evidence="16">YNDBR</strain>
        <tissue evidence="16">Leaf</tissue>
    </source>
</reference>
<proteinExistence type="inferred from homology"/>
<dbReference type="InterPro" id="IPR011009">
    <property type="entry name" value="Kinase-like_dom_sf"/>
</dbReference>
<dbReference type="Pfam" id="PF04819">
    <property type="entry name" value="DUF716"/>
    <property type="match status" value="1"/>
</dbReference>
<evidence type="ECO:0000256" key="4">
    <source>
        <dbReference type="ARBA" id="ARBA00022527"/>
    </source>
</evidence>
<feature type="region of interest" description="Disordered" evidence="14">
    <location>
        <begin position="425"/>
        <end position="465"/>
    </location>
</feature>
<evidence type="ECO:0000256" key="5">
    <source>
        <dbReference type="ARBA" id="ARBA00022679"/>
    </source>
</evidence>
<evidence type="ECO:0000256" key="1">
    <source>
        <dbReference type="ARBA" id="ARBA00004141"/>
    </source>
</evidence>
<evidence type="ECO:0000256" key="11">
    <source>
        <dbReference type="ARBA" id="ARBA00023136"/>
    </source>
</evidence>
<comment type="caution">
    <text evidence="16">The sequence shown here is derived from an EMBL/GenBank/DDBJ whole genome shotgun (WGS) entry which is preliminary data.</text>
</comment>
<dbReference type="Proteomes" id="UP001420932">
    <property type="component" value="Unassembled WGS sequence"/>
</dbReference>
<dbReference type="PROSITE" id="PS50011">
    <property type="entry name" value="PROTEIN_KINASE_DOM"/>
    <property type="match status" value="1"/>
</dbReference>
<dbReference type="InterPro" id="IPR006904">
    <property type="entry name" value="DUF716"/>
</dbReference>
<evidence type="ECO:0000256" key="8">
    <source>
        <dbReference type="ARBA" id="ARBA00022777"/>
    </source>
</evidence>
<evidence type="ECO:0000256" key="3">
    <source>
        <dbReference type="ARBA" id="ARBA00012513"/>
    </source>
</evidence>
<dbReference type="Pfam" id="PF00069">
    <property type="entry name" value="Pkinase"/>
    <property type="match status" value="1"/>
</dbReference>
<accession>A0AAP0QAK2</accession>
<feature type="compositionally biased region" description="Pro residues" evidence="14">
    <location>
        <begin position="449"/>
        <end position="464"/>
    </location>
</feature>